<dbReference type="Gene3D" id="2.40.160.50">
    <property type="entry name" value="membrane protein fhac: a member of the omp85/tpsb transporter family"/>
    <property type="match status" value="1"/>
</dbReference>
<dbReference type="InterPro" id="IPR039910">
    <property type="entry name" value="D15-like"/>
</dbReference>
<feature type="domain" description="Bacterial surface antigen (D15)" evidence="6">
    <location>
        <begin position="408"/>
        <end position="750"/>
    </location>
</feature>
<dbReference type="RefSeq" id="WP_188441735.1">
    <property type="nucleotide sequence ID" value="NZ_BMFD01000005.1"/>
</dbReference>
<dbReference type="EMBL" id="BMFD01000005">
    <property type="protein sequence ID" value="GGC38626.1"/>
    <property type="molecule type" value="Genomic_DNA"/>
</dbReference>
<reference evidence="8" key="1">
    <citation type="journal article" date="2019" name="Int. J. Syst. Evol. Microbiol.">
        <title>The Global Catalogue of Microorganisms (GCM) 10K type strain sequencing project: providing services to taxonomists for standard genome sequencing and annotation.</title>
        <authorList>
            <consortium name="The Broad Institute Genomics Platform"/>
            <consortium name="The Broad Institute Genome Sequencing Center for Infectious Disease"/>
            <person name="Wu L."/>
            <person name="Ma J."/>
        </authorList>
    </citation>
    <scope>NUCLEOTIDE SEQUENCE [LARGE SCALE GENOMIC DNA]</scope>
    <source>
        <strain evidence="8">CGMCC 1.12479</strain>
    </source>
</reference>
<gene>
    <name evidence="7" type="ORF">GCM10010993_16800</name>
</gene>
<dbReference type="Proteomes" id="UP000635885">
    <property type="component" value="Unassembled WGS sequence"/>
</dbReference>
<evidence type="ECO:0000313" key="8">
    <source>
        <dbReference type="Proteomes" id="UP000635885"/>
    </source>
</evidence>
<protein>
    <submittedName>
        <fullName evidence="7">Membrane protein</fullName>
    </submittedName>
</protein>
<dbReference type="PANTHER" id="PTHR12815">
    <property type="entry name" value="SORTING AND ASSEMBLY MACHINERY SAMM50 PROTEIN FAMILY MEMBER"/>
    <property type="match status" value="1"/>
</dbReference>
<keyword evidence="2" id="KW-0812">Transmembrane</keyword>
<dbReference type="PANTHER" id="PTHR12815:SF47">
    <property type="entry name" value="TRANSLOCATION AND ASSEMBLY MODULE SUBUNIT TAMA"/>
    <property type="match status" value="1"/>
</dbReference>
<evidence type="ECO:0000313" key="7">
    <source>
        <dbReference type="EMBL" id="GGC38626.1"/>
    </source>
</evidence>
<organism evidence="7 8">
    <name type="scientific">Belliella aquatica</name>
    <dbReference type="NCBI Taxonomy" id="1323734"/>
    <lineage>
        <taxon>Bacteria</taxon>
        <taxon>Pseudomonadati</taxon>
        <taxon>Bacteroidota</taxon>
        <taxon>Cytophagia</taxon>
        <taxon>Cytophagales</taxon>
        <taxon>Cyclobacteriaceae</taxon>
        <taxon>Belliella</taxon>
    </lineage>
</organism>
<name>A0ABQ1MJZ7_9BACT</name>
<keyword evidence="5" id="KW-0998">Cell outer membrane</keyword>
<evidence type="ECO:0000256" key="2">
    <source>
        <dbReference type="ARBA" id="ARBA00022692"/>
    </source>
</evidence>
<evidence type="ECO:0000256" key="3">
    <source>
        <dbReference type="ARBA" id="ARBA00022729"/>
    </source>
</evidence>
<evidence type="ECO:0000256" key="5">
    <source>
        <dbReference type="ARBA" id="ARBA00023237"/>
    </source>
</evidence>
<comment type="caution">
    <text evidence="7">The sequence shown here is derived from an EMBL/GenBank/DDBJ whole genome shotgun (WGS) entry which is preliminary data.</text>
</comment>
<comment type="subcellular location">
    <subcellularLocation>
        <location evidence="1">Membrane</location>
    </subcellularLocation>
</comment>
<evidence type="ECO:0000256" key="1">
    <source>
        <dbReference type="ARBA" id="ARBA00004370"/>
    </source>
</evidence>
<evidence type="ECO:0000259" key="6">
    <source>
        <dbReference type="Pfam" id="PF01103"/>
    </source>
</evidence>
<dbReference type="InterPro" id="IPR000184">
    <property type="entry name" value="Bac_surfAg_D15"/>
</dbReference>
<evidence type="ECO:0000256" key="4">
    <source>
        <dbReference type="ARBA" id="ARBA00023136"/>
    </source>
</evidence>
<sequence length="762" mass="87240">MKTKSLYILCFGFLLAFSEACSVKKFIPEGERLYTGANLSLESEESLKDFKEVKSELEGLVRPEANTKILGMYFGLWAHYKGSKEKPGFINRFLKKKLGEEPVYFSKVDPNKTEQLIINRLENKGFFYSNATSEVNRTEKFASVDYQVSVTKAYKLRNFKIDRDSLEIDREIKVLMEETELKKGARFDLSLLKSERERLDEALKNLGYYNFNSNYLIFEADTNVSDQREFDLFLRLKSNTPSNGLIPYVVNNIRIFPNYSVKEEEEKIDTVSIDGKDFIQGVEVFKPELLEQYVLLEKGALYSPQKSRLTSNRLSSIGTYRFVNLRYDELEDSLTKGNLDANIYLSPLNKRSIRVELQGVSKSNNFAGPALNVIYRNRNLFHGGETLNLTAKFAYENQLSGGQLSGLNSIELGLKADLIFPRVVFFIPIKERFSYSVPKTKMSLGTEYQSRGGLYRLNTFSANYGYYWNANRFVYHEINPISLNLVNLTRTSPEFEQILDNNPFLRRSFEQQFIAGINYTFNYNKLSDRFRTHGIFFGAGLDLAGNGFNLANTVLGTEQGTFLGLNYAQYARGDLDLRYYWRPNEKHTVATRLFGGLGLPYGNSESLPFVKQFFAGGPNSIRAFRIRGLGPGTYRPEEAGLGSFFDQAGDVRIEGNIEYRFPLISVLKGALFVDAGNVWLVNENEALPGGKFTSNWWNEMAVGAGFGARIDIEFFVIRFDLATPLRVPYLPENERWGNNFDFKSRSWRRDNLIFNFAIGYPF</sequence>
<proteinExistence type="predicted"/>
<keyword evidence="3" id="KW-0732">Signal</keyword>
<keyword evidence="4" id="KW-0472">Membrane</keyword>
<accession>A0ABQ1MJZ7</accession>
<dbReference type="Pfam" id="PF01103">
    <property type="entry name" value="Omp85"/>
    <property type="match status" value="1"/>
</dbReference>
<keyword evidence="8" id="KW-1185">Reference proteome</keyword>